<evidence type="ECO:0008006" key="4">
    <source>
        <dbReference type="Google" id="ProtNLM"/>
    </source>
</evidence>
<comment type="caution">
    <text evidence="2">The sequence shown here is derived from an EMBL/GenBank/DDBJ whole genome shotgun (WGS) entry which is preliminary data.</text>
</comment>
<reference evidence="2" key="1">
    <citation type="submission" date="2020-12" db="EMBL/GenBank/DDBJ databases">
        <title>Bacterial taxonomy.</title>
        <authorList>
            <person name="Pan X."/>
        </authorList>
    </citation>
    <scope>NUCLEOTIDE SEQUENCE</scope>
    <source>
        <strain evidence="2">M0105</strain>
    </source>
</reference>
<feature type="chain" id="PRO_5035210789" description="Outer membrane protein assembly factor BamE" evidence="1">
    <location>
        <begin position="31"/>
        <end position="129"/>
    </location>
</feature>
<proteinExistence type="predicted"/>
<dbReference type="EMBL" id="JAEHHL010000005">
    <property type="protein sequence ID" value="MBK0399396.1"/>
    <property type="molecule type" value="Genomic_DNA"/>
</dbReference>
<protein>
    <recommendedName>
        <fullName evidence="4">Outer membrane protein assembly factor BamE</fullName>
    </recommendedName>
</protein>
<dbReference type="AlphaFoldDB" id="A0A8J7M6X9"/>
<keyword evidence="1" id="KW-0732">Signal</keyword>
<dbReference type="RefSeq" id="WP_200609605.1">
    <property type="nucleotide sequence ID" value="NZ_JAEHHL010000005.1"/>
</dbReference>
<organism evidence="2 3">
    <name type="scientific">Thermohalobaculum xanthum</name>
    <dbReference type="NCBI Taxonomy" id="2753746"/>
    <lineage>
        <taxon>Bacteria</taxon>
        <taxon>Pseudomonadati</taxon>
        <taxon>Pseudomonadota</taxon>
        <taxon>Alphaproteobacteria</taxon>
        <taxon>Rhodobacterales</taxon>
        <taxon>Paracoccaceae</taxon>
        <taxon>Thermohalobaculum</taxon>
    </lineage>
</organism>
<evidence type="ECO:0000256" key="1">
    <source>
        <dbReference type="SAM" id="SignalP"/>
    </source>
</evidence>
<accession>A0A8J7M6X9</accession>
<name>A0A8J7M6X9_9RHOB</name>
<sequence length="129" mass="13952">MTAPTRTRMARAGLAGLAAAVLGTAPTPSAADEFPEVGRIETSLSRGVSTQREVQALLGVPDGIGNSVFPPDYRRHDVWFYEDIELLGMTTEGEITKVGVRQQILLVFFHDGRFDGFAWSSSTLPGDVK</sequence>
<keyword evidence="3" id="KW-1185">Reference proteome</keyword>
<evidence type="ECO:0000313" key="3">
    <source>
        <dbReference type="Proteomes" id="UP000655420"/>
    </source>
</evidence>
<evidence type="ECO:0000313" key="2">
    <source>
        <dbReference type="EMBL" id="MBK0399396.1"/>
    </source>
</evidence>
<gene>
    <name evidence="2" type="ORF">H0I76_09355</name>
</gene>
<dbReference type="Proteomes" id="UP000655420">
    <property type="component" value="Unassembled WGS sequence"/>
</dbReference>
<feature type="signal peptide" evidence="1">
    <location>
        <begin position="1"/>
        <end position="30"/>
    </location>
</feature>